<sequence length="81" mass="8988">MSTLMFQVALQERTLVQIAATRIPVSSHSKELPRYFSRATDSCENSQSGKHLLKFEVDDMRSALGRGSVEVGTSQISYPVL</sequence>
<evidence type="ECO:0000313" key="2">
    <source>
        <dbReference type="Proteomes" id="UP001633002"/>
    </source>
</evidence>
<dbReference type="AlphaFoldDB" id="A0ABD3GU42"/>
<keyword evidence="2" id="KW-1185">Reference proteome</keyword>
<comment type="caution">
    <text evidence="1">The sequence shown here is derived from an EMBL/GenBank/DDBJ whole genome shotgun (WGS) entry which is preliminary data.</text>
</comment>
<gene>
    <name evidence="1" type="ORF">R1sor_024855</name>
</gene>
<dbReference type="Proteomes" id="UP001633002">
    <property type="component" value="Unassembled WGS sequence"/>
</dbReference>
<reference evidence="1 2" key="1">
    <citation type="submission" date="2024-09" db="EMBL/GenBank/DDBJ databases">
        <title>Chromosome-scale assembly of Riccia sorocarpa.</title>
        <authorList>
            <person name="Paukszto L."/>
        </authorList>
    </citation>
    <scope>NUCLEOTIDE SEQUENCE [LARGE SCALE GENOMIC DNA]</scope>
    <source>
        <strain evidence="1">LP-2024</strain>
        <tissue evidence="1">Aerial parts of the thallus</tissue>
    </source>
</reference>
<dbReference type="EMBL" id="JBJQOH010000007">
    <property type="protein sequence ID" value="KAL3681899.1"/>
    <property type="molecule type" value="Genomic_DNA"/>
</dbReference>
<name>A0ABD3GU42_9MARC</name>
<accession>A0ABD3GU42</accession>
<protein>
    <submittedName>
        <fullName evidence="1">Uncharacterized protein</fullName>
    </submittedName>
</protein>
<proteinExistence type="predicted"/>
<organism evidence="1 2">
    <name type="scientific">Riccia sorocarpa</name>
    <dbReference type="NCBI Taxonomy" id="122646"/>
    <lineage>
        <taxon>Eukaryota</taxon>
        <taxon>Viridiplantae</taxon>
        <taxon>Streptophyta</taxon>
        <taxon>Embryophyta</taxon>
        <taxon>Marchantiophyta</taxon>
        <taxon>Marchantiopsida</taxon>
        <taxon>Marchantiidae</taxon>
        <taxon>Marchantiales</taxon>
        <taxon>Ricciaceae</taxon>
        <taxon>Riccia</taxon>
    </lineage>
</organism>
<evidence type="ECO:0000313" key="1">
    <source>
        <dbReference type="EMBL" id="KAL3681899.1"/>
    </source>
</evidence>